<keyword evidence="6 13" id="KW-1133">Transmembrane helix</keyword>
<dbReference type="GO" id="GO:0016705">
    <property type="term" value="F:oxidoreductase activity, acting on paired donors, with incorporation or reduction of molecular oxygen"/>
    <property type="evidence" value="ECO:0007669"/>
    <property type="project" value="InterPro"/>
</dbReference>
<evidence type="ECO:0000256" key="4">
    <source>
        <dbReference type="ARBA" id="ARBA00022692"/>
    </source>
</evidence>
<dbReference type="PROSITE" id="PS00086">
    <property type="entry name" value="CYTOCHROME_P450"/>
    <property type="match status" value="1"/>
</dbReference>
<evidence type="ECO:0000313" key="15">
    <source>
        <dbReference type="Proteomes" id="UP001140206"/>
    </source>
</evidence>
<dbReference type="AlphaFoldDB" id="A0AAV8C946"/>
<evidence type="ECO:0000256" key="7">
    <source>
        <dbReference type="ARBA" id="ARBA00023002"/>
    </source>
</evidence>
<accession>A0AAV8C946</accession>
<keyword evidence="15" id="KW-1185">Reference proteome</keyword>
<evidence type="ECO:0000256" key="2">
    <source>
        <dbReference type="ARBA" id="ARBA00010617"/>
    </source>
</evidence>
<dbReference type="Pfam" id="PF00067">
    <property type="entry name" value="p450"/>
    <property type="match status" value="1"/>
</dbReference>
<dbReference type="InterPro" id="IPR036396">
    <property type="entry name" value="Cyt_P450_sf"/>
</dbReference>
<dbReference type="PANTHER" id="PTHR24296">
    <property type="entry name" value="CYTOCHROME P450"/>
    <property type="match status" value="1"/>
</dbReference>
<reference evidence="14" key="1">
    <citation type="submission" date="2022-08" db="EMBL/GenBank/DDBJ databases">
        <authorList>
            <person name="Marques A."/>
        </authorList>
    </citation>
    <scope>NUCLEOTIDE SEQUENCE</scope>
    <source>
        <strain evidence="14">RhyPub2mFocal</strain>
        <tissue evidence="14">Leaves</tissue>
    </source>
</reference>
<dbReference type="Proteomes" id="UP001140206">
    <property type="component" value="Chromosome 5"/>
</dbReference>
<evidence type="ECO:0000256" key="11">
    <source>
        <dbReference type="PIRSR" id="PIRSR602401-1"/>
    </source>
</evidence>
<keyword evidence="7 12" id="KW-0560">Oxidoreductase</keyword>
<evidence type="ECO:0000256" key="5">
    <source>
        <dbReference type="ARBA" id="ARBA00022723"/>
    </source>
</evidence>
<protein>
    <submittedName>
        <fullName evidence="14">Cytochrome P450</fullName>
    </submittedName>
</protein>
<evidence type="ECO:0000256" key="12">
    <source>
        <dbReference type="RuleBase" id="RU000461"/>
    </source>
</evidence>
<dbReference type="GO" id="GO:0004497">
    <property type="term" value="F:monooxygenase activity"/>
    <property type="evidence" value="ECO:0007669"/>
    <property type="project" value="UniProtKB-KW"/>
</dbReference>
<keyword evidence="10 13" id="KW-0472">Membrane</keyword>
<keyword evidence="3 11" id="KW-0349">Heme</keyword>
<evidence type="ECO:0000256" key="9">
    <source>
        <dbReference type="ARBA" id="ARBA00023033"/>
    </source>
</evidence>
<dbReference type="InterPro" id="IPR002401">
    <property type="entry name" value="Cyt_P450_E_grp-I"/>
</dbReference>
<dbReference type="CDD" id="cd11064">
    <property type="entry name" value="CYP86A"/>
    <property type="match status" value="1"/>
</dbReference>
<dbReference type="SUPFAM" id="SSF48264">
    <property type="entry name" value="Cytochrome P450"/>
    <property type="match status" value="1"/>
</dbReference>
<dbReference type="GO" id="GO:0006629">
    <property type="term" value="P:lipid metabolic process"/>
    <property type="evidence" value="ECO:0007669"/>
    <property type="project" value="UniProtKB-ARBA"/>
</dbReference>
<dbReference type="GO" id="GO:0016020">
    <property type="term" value="C:membrane"/>
    <property type="evidence" value="ECO:0007669"/>
    <property type="project" value="UniProtKB-SubCell"/>
</dbReference>
<feature type="transmembrane region" description="Helical" evidence="13">
    <location>
        <begin position="6"/>
        <end position="28"/>
    </location>
</feature>
<evidence type="ECO:0000256" key="13">
    <source>
        <dbReference type="SAM" id="Phobius"/>
    </source>
</evidence>
<dbReference type="InterPro" id="IPR017972">
    <property type="entry name" value="Cyt_P450_CS"/>
</dbReference>
<name>A0AAV8C946_9POAL</name>
<comment type="caution">
    <text evidence="14">The sequence shown here is derived from an EMBL/GenBank/DDBJ whole genome shotgun (WGS) entry which is preliminary data.</text>
</comment>
<keyword evidence="9 12" id="KW-0503">Monooxygenase</keyword>
<evidence type="ECO:0000256" key="8">
    <source>
        <dbReference type="ARBA" id="ARBA00023004"/>
    </source>
</evidence>
<keyword evidence="8 11" id="KW-0408">Iron</keyword>
<dbReference type="InterPro" id="IPR001128">
    <property type="entry name" value="Cyt_P450"/>
</dbReference>
<comment type="subcellular location">
    <subcellularLocation>
        <location evidence="1">Membrane</location>
        <topology evidence="1">Single-pass membrane protein</topology>
    </subcellularLocation>
</comment>
<evidence type="ECO:0000256" key="10">
    <source>
        <dbReference type="ARBA" id="ARBA00023136"/>
    </source>
</evidence>
<keyword evidence="4 13" id="KW-0812">Transmembrane</keyword>
<dbReference type="Gene3D" id="1.10.630.10">
    <property type="entry name" value="Cytochrome P450"/>
    <property type="match status" value="1"/>
</dbReference>
<dbReference type="GO" id="GO:0005506">
    <property type="term" value="F:iron ion binding"/>
    <property type="evidence" value="ECO:0007669"/>
    <property type="project" value="InterPro"/>
</dbReference>
<comment type="similarity">
    <text evidence="2 12">Belongs to the cytochrome P450 family.</text>
</comment>
<evidence type="ECO:0000256" key="1">
    <source>
        <dbReference type="ARBA" id="ARBA00004167"/>
    </source>
</evidence>
<dbReference type="PRINTS" id="PR00385">
    <property type="entry name" value="P450"/>
</dbReference>
<sequence>MTDLIIEYLTFSDIAIGMLLLFICSAAMQWLTTKGPMQWPVLGIIPTMLVNIHNGYDWATDALIRTGGTFPFRGIWFAKCYGAATVIPENIEYILKTRFTNFPKGKYYHERFVELLGDGIFNADNQTWREQRRAATAEMHSSKFVEYSAETVRSLVHSKLLVVLNWLSKTGSSVDLQDLFLRFTFDNICRAAFGVDPGCLAIDLPDIPFANAFESATENILFRFTVPPFVWKLMRALNIGTEKQLKAAVQTVHEFAEKTVSERRSEFKNVNGFADRCDLLSRLMITDENYSDKFLKDFCISFILAGRDTSSVALAWFFWLLHRHPHVERHIIDEINNIIKGRTKTNHTAYSHVEIVFSAEELKQMHYLQAALSETLRLYPPVPVDFKEVLEDDVLPDGTVVKKGARVIYLMYSMARMEGIWGKDCREFKPERWLRDGIFTNENSFRYVVFNAGPRLCIGKKFAYMQMKMVAASILLRYHVEAVEKQEVVPKLTTTLYMKNGLRVNLKKRENMNGFVM</sequence>
<organism evidence="14 15">
    <name type="scientific">Rhynchospora pubera</name>
    <dbReference type="NCBI Taxonomy" id="906938"/>
    <lineage>
        <taxon>Eukaryota</taxon>
        <taxon>Viridiplantae</taxon>
        <taxon>Streptophyta</taxon>
        <taxon>Embryophyta</taxon>
        <taxon>Tracheophyta</taxon>
        <taxon>Spermatophyta</taxon>
        <taxon>Magnoliopsida</taxon>
        <taxon>Liliopsida</taxon>
        <taxon>Poales</taxon>
        <taxon>Cyperaceae</taxon>
        <taxon>Cyperoideae</taxon>
        <taxon>Rhynchosporeae</taxon>
        <taxon>Rhynchospora</taxon>
    </lineage>
</organism>
<evidence type="ECO:0000256" key="3">
    <source>
        <dbReference type="ARBA" id="ARBA00022617"/>
    </source>
</evidence>
<dbReference type="GO" id="GO:0020037">
    <property type="term" value="F:heme binding"/>
    <property type="evidence" value="ECO:0007669"/>
    <property type="project" value="InterPro"/>
</dbReference>
<evidence type="ECO:0000313" key="14">
    <source>
        <dbReference type="EMBL" id="KAJ4751906.1"/>
    </source>
</evidence>
<feature type="binding site" description="axial binding residue" evidence="11">
    <location>
        <position position="457"/>
    </location>
    <ligand>
        <name>heme</name>
        <dbReference type="ChEBI" id="CHEBI:30413"/>
    </ligand>
    <ligandPart>
        <name>Fe</name>
        <dbReference type="ChEBI" id="CHEBI:18248"/>
    </ligandPart>
</feature>
<keyword evidence="5 11" id="KW-0479">Metal-binding</keyword>
<proteinExistence type="inferred from homology"/>
<comment type="cofactor">
    <cofactor evidence="11">
        <name>heme</name>
        <dbReference type="ChEBI" id="CHEBI:30413"/>
    </cofactor>
</comment>
<dbReference type="FunFam" id="1.10.630.10:FF:000044">
    <property type="entry name" value="Cytochrome P450"/>
    <property type="match status" value="1"/>
</dbReference>
<evidence type="ECO:0000256" key="6">
    <source>
        <dbReference type="ARBA" id="ARBA00022989"/>
    </source>
</evidence>
<gene>
    <name evidence="14" type="ORF">LUZ62_086311</name>
</gene>
<dbReference type="EMBL" id="JAMFTS010000005">
    <property type="protein sequence ID" value="KAJ4751906.1"/>
    <property type="molecule type" value="Genomic_DNA"/>
</dbReference>
<dbReference type="PRINTS" id="PR00463">
    <property type="entry name" value="EP450I"/>
</dbReference>